<accession>A0A7K4DL79</accession>
<dbReference type="CDD" id="cd03140">
    <property type="entry name" value="GATase1_PfpI_3"/>
    <property type="match status" value="1"/>
</dbReference>
<gene>
    <name evidence="2" type="ORF">HG719_04405</name>
</gene>
<evidence type="ECO:0000313" key="3">
    <source>
        <dbReference type="Proteomes" id="UP000591058"/>
    </source>
</evidence>
<evidence type="ECO:0000259" key="1">
    <source>
        <dbReference type="Pfam" id="PF01965"/>
    </source>
</evidence>
<protein>
    <submittedName>
        <fullName evidence="2">Glutamine amidotransferase</fullName>
    </submittedName>
</protein>
<dbReference type="PANTHER" id="PTHR48094">
    <property type="entry name" value="PROTEIN/NUCLEIC ACID DEGLYCASE DJ-1-RELATED"/>
    <property type="match status" value="1"/>
</dbReference>
<dbReference type="PANTHER" id="PTHR48094:SF19">
    <property type="entry name" value="DJ-1_PFPI DOMAIN-CONTAINING PROTEIN"/>
    <property type="match status" value="1"/>
</dbReference>
<keyword evidence="2" id="KW-0315">Glutamine amidotransferase</keyword>
<keyword evidence="2" id="KW-0808">Transferase</keyword>
<dbReference type="InterPro" id="IPR002818">
    <property type="entry name" value="DJ-1/PfpI"/>
</dbReference>
<organism evidence="2 3">
    <name type="scientific">Methanobacterium subterraneum</name>
    <dbReference type="NCBI Taxonomy" id="59277"/>
    <lineage>
        <taxon>Archaea</taxon>
        <taxon>Methanobacteriati</taxon>
        <taxon>Methanobacteriota</taxon>
        <taxon>Methanomada group</taxon>
        <taxon>Methanobacteria</taxon>
        <taxon>Methanobacteriales</taxon>
        <taxon>Methanobacteriaceae</taxon>
        <taxon>Methanobacterium</taxon>
    </lineage>
</organism>
<proteinExistence type="predicted"/>
<name>A0A7K4DL79_9EURY</name>
<dbReference type="GO" id="GO:0016740">
    <property type="term" value="F:transferase activity"/>
    <property type="evidence" value="ECO:0007669"/>
    <property type="project" value="UniProtKB-KW"/>
</dbReference>
<sequence length="205" mass="23337">MFLDKLNTLADWEISFLTSELVSKRYFKNQNEDVTILKVGSTKAPIKTLGGMIINPDITVNEMDTNINDLLILPGADTWFEQDNQKIIKVAKDRIEKGLKIAAICGATGALAKAGALNNKKHTSNDIEYLKMFSPEYTGEAYYVNEPVIKDENLITASGLAPIEFTYEIIKQLDLFREETLSAWYNLYIKKEQKYFYELMSSLKK</sequence>
<dbReference type="GO" id="GO:0005737">
    <property type="term" value="C:cytoplasm"/>
    <property type="evidence" value="ECO:0007669"/>
    <property type="project" value="TreeGrafter"/>
</dbReference>
<dbReference type="Pfam" id="PF01965">
    <property type="entry name" value="DJ-1_PfpI"/>
    <property type="match status" value="1"/>
</dbReference>
<dbReference type="SUPFAM" id="SSF52317">
    <property type="entry name" value="Class I glutamine amidotransferase-like"/>
    <property type="match status" value="1"/>
</dbReference>
<dbReference type="InterPro" id="IPR050325">
    <property type="entry name" value="Prot/Nucl_acid_deglycase"/>
</dbReference>
<dbReference type="AlphaFoldDB" id="A0A7K4DL79"/>
<feature type="domain" description="DJ-1/PfpI" evidence="1">
    <location>
        <begin position="9"/>
        <end position="172"/>
    </location>
</feature>
<dbReference type="InterPro" id="IPR029062">
    <property type="entry name" value="Class_I_gatase-like"/>
</dbReference>
<comment type="caution">
    <text evidence="2">The sequence shown here is derived from an EMBL/GenBank/DDBJ whole genome shotgun (WGS) entry which is preliminary data.</text>
</comment>
<dbReference type="Gene3D" id="3.40.50.880">
    <property type="match status" value="1"/>
</dbReference>
<reference evidence="2 3" key="1">
    <citation type="submission" date="2020-04" db="EMBL/GenBank/DDBJ databases">
        <title>Draft genome of Methanobacterium subterraneum isolated from animal feces.</title>
        <authorList>
            <person name="Ouboter H.T."/>
            <person name="Berger S."/>
            <person name="Gungor E."/>
            <person name="Jetten M.S.M."/>
            <person name="Welte C.U."/>
        </authorList>
    </citation>
    <scope>NUCLEOTIDE SEQUENCE [LARGE SCALE GENOMIC DNA]</scope>
    <source>
        <strain evidence="2">HO_2020</strain>
    </source>
</reference>
<evidence type="ECO:0000313" key="2">
    <source>
        <dbReference type="EMBL" id="NMO09079.1"/>
    </source>
</evidence>
<dbReference type="EMBL" id="JABBYL010000015">
    <property type="protein sequence ID" value="NMO09079.1"/>
    <property type="molecule type" value="Genomic_DNA"/>
</dbReference>
<dbReference type="Proteomes" id="UP000591058">
    <property type="component" value="Unassembled WGS sequence"/>
</dbReference>